<protein>
    <recommendedName>
        <fullName evidence="2">chitinase</fullName>
        <ecNumber evidence="2">3.2.1.14</ecNumber>
    </recommendedName>
</protein>
<dbReference type="InterPro" id="IPR050314">
    <property type="entry name" value="Glycosyl_Hydrlase_18"/>
</dbReference>
<evidence type="ECO:0000313" key="10">
    <source>
        <dbReference type="Proteomes" id="UP000222163"/>
    </source>
</evidence>
<feature type="domain" description="GH18" evidence="7">
    <location>
        <begin position="9"/>
        <end position="295"/>
    </location>
</feature>
<evidence type="ECO:0000256" key="3">
    <source>
        <dbReference type="ARBA" id="ARBA00022801"/>
    </source>
</evidence>
<comment type="caution">
    <text evidence="9">The sequence shown here is derived from an EMBL/GenBank/DDBJ whole genome shotgun (WGS) entry which is preliminary data.</text>
</comment>
<keyword evidence="3 5" id="KW-0378">Hydrolase</keyword>
<dbReference type="InterPro" id="IPR001229">
    <property type="entry name" value="Jacalin-like_lectin_dom"/>
</dbReference>
<dbReference type="InterPro" id="IPR001223">
    <property type="entry name" value="Glyco_hydro18_cat"/>
</dbReference>
<sequence>MKNSQFPYGINAWIFLNEDEPPKTNYKSPDSCFQSLIKHKVYNSVTSLGIAFFEVVPATKGSTIKMGDSSHPGGLTNQDYLNYVLRDARQVNPNIKFLATMVYSGDNTLASIFSPGGNEQEEATNFANNLVAYLKENGMNGLDIDWEGNVSTRMTQSQFKILFSTIRSVFDKQPVKYYLSFTPAWPTNSIDYPTVNNAFDFVSPQFYDGTPLSSFINAGISPKKIGYGAQFEPGNAAPNSSAQQVWNRVSEGFTNKGATYDYQDVFMWRFNSGNFQFEQAQFMILNQLANPLPSNTFDDTPIVGAAGNPNITQMTIRSGDVLDAIQTVNTGTGPYNTGTQGNNTGVFTLLQHGGNSGVAKTIDIPQNDPIVTVSGYTGIWYGWRCVLQITLTGKSGASYGPFGTMNGSAMQTPFKQSAEAGQSLVAFKGATVSVPLANGSHTEIIASLNAVFAKPFVAQKLNEKTLSL</sequence>
<organism evidence="9 10">
    <name type="scientific">Tenacibaculum discolor</name>
    <dbReference type="NCBI Taxonomy" id="361581"/>
    <lineage>
        <taxon>Bacteria</taxon>
        <taxon>Pseudomonadati</taxon>
        <taxon>Bacteroidota</taxon>
        <taxon>Flavobacteriia</taxon>
        <taxon>Flavobacteriales</taxon>
        <taxon>Flavobacteriaceae</taxon>
        <taxon>Tenacibaculum</taxon>
    </lineage>
</organism>
<dbReference type="InterPro" id="IPR017853">
    <property type="entry name" value="GH"/>
</dbReference>
<evidence type="ECO:0000256" key="6">
    <source>
        <dbReference type="RuleBase" id="RU004453"/>
    </source>
</evidence>
<dbReference type="RefSeq" id="WP_099214211.1">
    <property type="nucleotide sequence ID" value="NZ_JAUYVU010000002.1"/>
</dbReference>
<dbReference type="InterPro" id="IPR001579">
    <property type="entry name" value="Glyco_hydro_18_chit_AS"/>
</dbReference>
<evidence type="ECO:0000256" key="4">
    <source>
        <dbReference type="ARBA" id="ARBA00023295"/>
    </source>
</evidence>
<keyword evidence="11" id="KW-1185">Reference proteome</keyword>
<dbReference type="Proteomes" id="UP000222163">
    <property type="component" value="Unassembled WGS sequence"/>
</dbReference>
<accession>A0A2G1BWL7</accession>
<reference evidence="9" key="2">
    <citation type="submission" date="2017-10" db="EMBL/GenBank/DDBJ databases">
        <authorList>
            <person name="Enke T.N."/>
            <person name="Cordero O.X."/>
        </authorList>
    </citation>
    <scope>NUCLEOTIDE SEQUENCE</scope>
    <source>
        <strain evidence="9">4G03</strain>
    </source>
</reference>
<evidence type="ECO:0000313" key="11">
    <source>
        <dbReference type="Proteomes" id="UP001242342"/>
    </source>
</evidence>
<evidence type="ECO:0000256" key="2">
    <source>
        <dbReference type="ARBA" id="ARBA00012729"/>
    </source>
</evidence>
<dbReference type="PROSITE" id="PS01095">
    <property type="entry name" value="GH18_1"/>
    <property type="match status" value="1"/>
</dbReference>
<dbReference type="PANTHER" id="PTHR11177:SF317">
    <property type="entry name" value="CHITINASE 12-RELATED"/>
    <property type="match status" value="1"/>
</dbReference>
<dbReference type="PANTHER" id="PTHR11177">
    <property type="entry name" value="CHITINASE"/>
    <property type="match status" value="1"/>
</dbReference>
<dbReference type="EMBL" id="PDUU01000003">
    <property type="protein sequence ID" value="PHN98388.1"/>
    <property type="molecule type" value="Genomic_DNA"/>
</dbReference>
<dbReference type="Gene3D" id="2.100.10.30">
    <property type="entry name" value="Jacalin-like lectin domain"/>
    <property type="match status" value="1"/>
</dbReference>
<evidence type="ECO:0000313" key="9">
    <source>
        <dbReference type="EMBL" id="PHN98388.1"/>
    </source>
</evidence>
<dbReference type="AlphaFoldDB" id="A0A2G1BWL7"/>
<dbReference type="Pfam" id="PF01419">
    <property type="entry name" value="Jacalin"/>
    <property type="match status" value="1"/>
</dbReference>
<dbReference type="Proteomes" id="UP001242342">
    <property type="component" value="Unassembled WGS sequence"/>
</dbReference>
<comment type="similarity">
    <text evidence="6">Belongs to the glycosyl hydrolase 18 family.</text>
</comment>
<reference evidence="8 11" key="3">
    <citation type="submission" date="2023-07" db="EMBL/GenBank/DDBJ databases">
        <title>Genome content predicts the carbon catabolic preferences of heterotrophic bacteria.</title>
        <authorList>
            <person name="Gralka M."/>
        </authorList>
    </citation>
    <scope>NUCLEOTIDE SEQUENCE [LARGE SCALE GENOMIC DNA]</scope>
    <source>
        <strain evidence="8 11">4G03</strain>
    </source>
</reference>
<dbReference type="PROSITE" id="PS51910">
    <property type="entry name" value="GH18_2"/>
    <property type="match status" value="1"/>
</dbReference>
<comment type="catalytic activity">
    <reaction evidence="1">
        <text>Random endo-hydrolysis of N-acetyl-beta-D-glucosaminide (1-&gt;4)-beta-linkages in chitin and chitodextrins.</text>
        <dbReference type="EC" id="3.2.1.14"/>
    </reaction>
</comment>
<dbReference type="InterPro" id="IPR036404">
    <property type="entry name" value="Jacalin-like_lectin_dom_sf"/>
</dbReference>
<proteinExistence type="inferred from homology"/>
<dbReference type="EC" id="3.2.1.14" evidence="2"/>
<evidence type="ECO:0000313" key="8">
    <source>
        <dbReference type="EMBL" id="MDP2540425.1"/>
    </source>
</evidence>
<dbReference type="GO" id="GO:0008843">
    <property type="term" value="F:endochitinase activity"/>
    <property type="evidence" value="ECO:0007669"/>
    <property type="project" value="UniProtKB-EC"/>
</dbReference>
<keyword evidence="4 5" id="KW-0326">Glycosidase</keyword>
<dbReference type="EMBL" id="JAUYVU010000002">
    <property type="protein sequence ID" value="MDP2540425.1"/>
    <property type="molecule type" value="Genomic_DNA"/>
</dbReference>
<reference evidence="9 10" key="1">
    <citation type="journal article" date="2016" name="Nat. Commun.">
        <title>Microbial interactions lead to rapid micro-scale successions on model marine particles.</title>
        <authorList>
            <person name="Datta M.S."/>
            <person name="Sliwerska E."/>
            <person name="Gore J."/>
            <person name="Polz M.F."/>
            <person name="Cordero O.X."/>
        </authorList>
    </citation>
    <scope>NUCLEOTIDE SEQUENCE [LARGE SCALE GENOMIC DNA]</scope>
    <source>
        <strain evidence="9 10">4G03</strain>
    </source>
</reference>
<gene>
    <name evidence="9" type="ORF">CSC81_02550</name>
    <name evidence="8" type="ORF">Q8W23_02945</name>
</gene>
<dbReference type="GO" id="GO:0005975">
    <property type="term" value="P:carbohydrate metabolic process"/>
    <property type="evidence" value="ECO:0007669"/>
    <property type="project" value="InterPro"/>
</dbReference>
<evidence type="ECO:0000259" key="7">
    <source>
        <dbReference type="PROSITE" id="PS51910"/>
    </source>
</evidence>
<dbReference type="SUPFAM" id="SSF51445">
    <property type="entry name" value="(Trans)glycosidases"/>
    <property type="match status" value="1"/>
</dbReference>
<evidence type="ECO:0000256" key="1">
    <source>
        <dbReference type="ARBA" id="ARBA00000822"/>
    </source>
</evidence>
<dbReference type="SUPFAM" id="SSF51101">
    <property type="entry name" value="Mannose-binding lectins"/>
    <property type="match status" value="1"/>
</dbReference>
<name>A0A2G1BWL7_9FLAO</name>
<dbReference type="Pfam" id="PF00704">
    <property type="entry name" value="Glyco_hydro_18"/>
    <property type="match status" value="1"/>
</dbReference>
<dbReference type="Gene3D" id="3.20.20.80">
    <property type="entry name" value="Glycosidases"/>
    <property type="match status" value="1"/>
</dbReference>
<evidence type="ECO:0000256" key="5">
    <source>
        <dbReference type="RuleBase" id="RU000489"/>
    </source>
</evidence>